<sequence length="290" mass="32961">MSLDVGKFNNLIIVDMDGRRATLKEADGKGKGIELSIKDLPQDKSVGESIDVFIYKDSDDRMAATLKKPYGQVGELVCLKVVDVTSIGAFLDWGLEKDLLMPLREQTCKPEKGKYYLIKIYLDKSQRLCATMKIDDDLQTNPSYKPGEMVEGMVYGYNPKLGAFIAIENKYYGFVHNTELFDHLRIGDKSSFRVIKIREDGRVDLSTRQVAHKQMTDDADRILQILAIRRGFLPLNDKSDPDEIKKYLSISKNAFKRALGRLLKEKKVKQTEEGISLLVDIKIKELEEDS</sequence>
<dbReference type="AlphaFoldDB" id="A8MIL8"/>
<dbReference type="Gene3D" id="1.10.10.10">
    <property type="entry name" value="Winged helix-like DNA-binding domain superfamily/Winged helix DNA-binding domain"/>
    <property type="match status" value="1"/>
</dbReference>
<keyword evidence="4" id="KW-1185">Reference proteome</keyword>
<dbReference type="InterPro" id="IPR014464">
    <property type="entry name" value="CvfB_fam"/>
</dbReference>
<proteinExistence type="inferred from homology"/>
<protein>
    <submittedName>
        <fullName evidence="3">RNA binding S1 domain protein</fullName>
    </submittedName>
</protein>
<dbReference type="Pfam" id="PF17783">
    <property type="entry name" value="WHD_CvfB"/>
    <property type="match status" value="1"/>
</dbReference>
<dbReference type="InterPro" id="IPR040764">
    <property type="entry name" value="CvfB_WH"/>
</dbReference>
<dbReference type="GO" id="GO:0003676">
    <property type="term" value="F:nucleic acid binding"/>
    <property type="evidence" value="ECO:0007669"/>
    <property type="project" value="InterPro"/>
</dbReference>
<dbReference type="InterPro" id="IPR048587">
    <property type="entry name" value="CvfB_S1_3rd"/>
</dbReference>
<evidence type="ECO:0000259" key="2">
    <source>
        <dbReference type="PROSITE" id="PS50126"/>
    </source>
</evidence>
<evidence type="ECO:0000313" key="4">
    <source>
        <dbReference type="Proteomes" id="UP000000269"/>
    </source>
</evidence>
<dbReference type="STRING" id="350688.Clos_2114"/>
<gene>
    <name evidence="3" type="ordered locus">Clos_2114</name>
</gene>
<dbReference type="Pfam" id="PF13509">
    <property type="entry name" value="S1_2"/>
    <property type="match status" value="2"/>
</dbReference>
<dbReference type="eggNOG" id="COG2996">
    <property type="taxonomic scope" value="Bacteria"/>
</dbReference>
<dbReference type="PANTHER" id="PTHR37296">
    <property type="entry name" value="CONSERVED VIRULENCE FACTOR B"/>
    <property type="match status" value="1"/>
</dbReference>
<evidence type="ECO:0000256" key="1">
    <source>
        <dbReference type="PIRNR" id="PIRNR012524"/>
    </source>
</evidence>
<dbReference type="PIRSF" id="PIRSF012524">
    <property type="entry name" value="YitL_S1"/>
    <property type="match status" value="1"/>
</dbReference>
<dbReference type="InterPro" id="IPR012340">
    <property type="entry name" value="NA-bd_OB-fold"/>
</dbReference>
<comment type="similarity">
    <text evidence="1">Belongs to the CvfB family.</text>
</comment>
<evidence type="ECO:0000313" key="3">
    <source>
        <dbReference type="EMBL" id="ABW19650.1"/>
    </source>
</evidence>
<organism evidence="3 4">
    <name type="scientific">Alkaliphilus oremlandii (strain OhILAs)</name>
    <name type="common">Clostridium oremlandii (strain OhILAs)</name>
    <dbReference type="NCBI Taxonomy" id="350688"/>
    <lineage>
        <taxon>Bacteria</taxon>
        <taxon>Bacillati</taxon>
        <taxon>Bacillota</taxon>
        <taxon>Clostridia</taxon>
        <taxon>Peptostreptococcales</taxon>
        <taxon>Natronincolaceae</taxon>
        <taxon>Alkaliphilus</taxon>
    </lineage>
</organism>
<dbReference type="InterPro" id="IPR036388">
    <property type="entry name" value="WH-like_DNA-bd_sf"/>
</dbReference>
<feature type="domain" description="S1 motif" evidence="2">
    <location>
        <begin position="147"/>
        <end position="208"/>
    </location>
</feature>
<name>A8MIL8_ALKOO</name>
<dbReference type="HOGENOM" id="CLU_064885_0_1_9"/>
<dbReference type="Gene3D" id="2.40.50.140">
    <property type="entry name" value="Nucleic acid-binding proteins"/>
    <property type="match status" value="2"/>
</dbReference>
<dbReference type="KEGG" id="aoe:Clos_2114"/>
<dbReference type="OrthoDB" id="9801597at2"/>
<dbReference type="EMBL" id="CP000853">
    <property type="protein sequence ID" value="ABW19650.1"/>
    <property type="molecule type" value="Genomic_DNA"/>
</dbReference>
<dbReference type="InterPro" id="IPR003029">
    <property type="entry name" value="S1_domain"/>
</dbReference>
<dbReference type="RefSeq" id="WP_012159959.1">
    <property type="nucleotide sequence ID" value="NC_009922.1"/>
</dbReference>
<dbReference type="SMART" id="SM00316">
    <property type="entry name" value="S1"/>
    <property type="match status" value="2"/>
</dbReference>
<accession>A8MIL8</accession>
<dbReference type="InterPro" id="IPR039566">
    <property type="entry name" value="CvfB_S1_st"/>
</dbReference>
<dbReference type="PANTHER" id="PTHR37296:SF1">
    <property type="entry name" value="CONSERVED VIRULENCE FACTOR B"/>
    <property type="match status" value="1"/>
</dbReference>
<dbReference type="SUPFAM" id="SSF50249">
    <property type="entry name" value="Nucleic acid-binding proteins"/>
    <property type="match status" value="1"/>
</dbReference>
<dbReference type="Pfam" id="PF21543">
    <property type="entry name" value="CvfB_2nd"/>
    <property type="match status" value="1"/>
</dbReference>
<dbReference type="Proteomes" id="UP000000269">
    <property type="component" value="Chromosome"/>
</dbReference>
<reference evidence="4" key="1">
    <citation type="submission" date="2007-10" db="EMBL/GenBank/DDBJ databases">
        <title>Complete genome of Alkaliphilus oremlandii OhILAs.</title>
        <authorList>
            <person name="Copeland A."/>
            <person name="Lucas S."/>
            <person name="Lapidus A."/>
            <person name="Barry K."/>
            <person name="Detter J.C."/>
            <person name="Glavina del Rio T."/>
            <person name="Hammon N."/>
            <person name="Israni S."/>
            <person name="Dalin E."/>
            <person name="Tice H."/>
            <person name="Pitluck S."/>
            <person name="Chain P."/>
            <person name="Malfatti S."/>
            <person name="Shin M."/>
            <person name="Vergez L."/>
            <person name="Schmutz J."/>
            <person name="Larimer F."/>
            <person name="Land M."/>
            <person name="Hauser L."/>
            <person name="Kyrpides N."/>
            <person name="Mikhailova N."/>
            <person name="Stolz J.F."/>
            <person name="Dawson A."/>
            <person name="Fisher E."/>
            <person name="Crable B."/>
            <person name="Perera E."/>
            <person name="Lisak J."/>
            <person name="Ranganathan M."/>
            <person name="Basu P."/>
            <person name="Richardson P."/>
        </authorList>
    </citation>
    <scope>NUCLEOTIDE SEQUENCE [LARGE SCALE GENOMIC DNA]</scope>
    <source>
        <strain evidence="4">OhILAs</strain>
    </source>
</reference>
<dbReference type="PROSITE" id="PS50126">
    <property type="entry name" value="S1"/>
    <property type="match status" value="1"/>
</dbReference>